<keyword evidence="4 6" id="KW-1133">Transmembrane helix</keyword>
<dbReference type="PANTHER" id="PTHR23291">
    <property type="entry name" value="BAX INHIBITOR-RELATED"/>
    <property type="match status" value="1"/>
</dbReference>
<name>A0ABM7NYG6_9BACT</name>
<reference evidence="7 8" key="1">
    <citation type="journal article" date="2022" name="Int. J. Syst. Evol. Microbiol.">
        <title>Prevotella herbatica sp. nov., a plant polysaccharide-decomposing anaerobic bacterium isolated from a methanogenic reactor.</title>
        <authorList>
            <person name="Uek A."/>
            <person name="Tonouchi A."/>
            <person name="Kaku N."/>
            <person name="Ueki K."/>
        </authorList>
    </citation>
    <scope>NUCLEOTIDE SEQUENCE [LARGE SCALE GENOMIC DNA]</scope>
    <source>
        <strain evidence="7 8">WR041</strain>
    </source>
</reference>
<protein>
    <submittedName>
        <fullName evidence="7">Membrane protein</fullName>
    </submittedName>
</protein>
<dbReference type="EMBL" id="AP024484">
    <property type="protein sequence ID" value="BCS85566.1"/>
    <property type="molecule type" value="Genomic_DNA"/>
</dbReference>
<dbReference type="Pfam" id="PF01027">
    <property type="entry name" value="Bax1-I"/>
    <property type="match status" value="1"/>
</dbReference>
<dbReference type="RefSeq" id="WP_207153210.1">
    <property type="nucleotide sequence ID" value="NZ_AP024484.1"/>
</dbReference>
<feature type="transmembrane region" description="Helical" evidence="6">
    <location>
        <begin position="121"/>
        <end position="142"/>
    </location>
</feature>
<evidence type="ECO:0000256" key="2">
    <source>
        <dbReference type="ARBA" id="ARBA00010350"/>
    </source>
</evidence>
<feature type="transmembrane region" description="Helical" evidence="6">
    <location>
        <begin position="216"/>
        <end position="236"/>
    </location>
</feature>
<evidence type="ECO:0000256" key="6">
    <source>
        <dbReference type="RuleBase" id="RU004379"/>
    </source>
</evidence>
<feature type="transmembrane region" description="Helical" evidence="6">
    <location>
        <begin position="154"/>
        <end position="172"/>
    </location>
</feature>
<evidence type="ECO:0000256" key="3">
    <source>
        <dbReference type="ARBA" id="ARBA00022692"/>
    </source>
</evidence>
<evidence type="ECO:0000256" key="4">
    <source>
        <dbReference type="ARBA" id="ARBA00022989"/>
    </source>
</evidence>
<dbReference type="InterPro" id="IPR006214">
    <property type="entry name" value="Bax_inhibitor_1-related"/>
</dbReference>
<organism evidence="7 8">
    <name type="scientific">Prevotella herbatica</name>
    <dbReference type="NCBI Taxonomy" id="2801997"/>
    <lineage>
        <taxon>Bacteria</taxon>
        <taxon>Pseudomonadati</taxon>
        <taxon>Bacteroidota</taxon>
        <taxon>Bacteroidia</taxon>
        <taxon>Bacteroidales</taxon>
        <taxon>Prevotellaceae</taxon>
        <taxon>Prevotella</taxon>
    </lineage>
</organism>
<keyword evidence="3 6" id="KW-0812">Transmembrane</keyword>
<evidence type="ECO:0000313" key="7">
    <source>
        <dbReference type="EMBL" id="BCS85566.1"/>
    </source>
</evidence>
<dbReference type="CDD" id="cd10432">
    <property type="entry name" value="BI-1-like_bacterial"/>
    <property type="match status" value="1"/>
</dbReference>
<keyword evidence="5 6" id="KW-0472">Membrane</keyword>
<evidence type="ECO:0000256" key="5">
    <source>
        <dbReference type="ARBA" id="ARBA00023136"/>
    </source>
</evidence>
<comment type="similarity">
    <text evidence="2 6">Belongs to the BI1 family.</text>
</comment>
<feature type="transmembrane region" description="Helical" evidence="6">
    <location>
        <begin position="91"/>
        <end position="115"/>
    </location>
</feature>
<dbReference type="Proteomes" id="UP001319045">
    <property type="component" value="Chromosome"/>
</dbReference>
<feature type="transmembrane region" description="Helical" evidence="6">
    <location>
        <begin position="178"/>
        <end position="195"/>
    </location>
</feature>
<evidence type="ECO:0000313" key="8">
    <source>
        <dbReference type="Proteomes" id="UP001319045"/>
    </source>
</evidence>
<proteinExistence type="inferred from homology"/>
<keyword evidence="8" id="KW-1185">Reference proteome</keyword>
<feature type="transmembrane region" description="Helical" evidence="6">
    <location>
        <begin position="57"/>
        <end position="79"/>
    </location>
</feature>
<comment type="subcellular location">
    <subcellularLocation>
        <location evidence="1">Membrane</location>
        <topology evidence="1">Multi-pass membrane protein</topology>
    </subcellularLocation>
</comment>
<evidence type="ECO:0000256" key="1">
    <source>
        <dbReference type="ARBA" id="ARBA00004141"/>
    </source>
</evidence>
<feature type="transmembrane region" description="Helical" evidence="6">
    <location>
        <begin position="32"/>
        <end position="51"/>
    </location>
</feature>
<dbReference type="PANTHER" id="PTHR23291:SF50">
    <property type="entry name" value="PROTEIN LIFEGUARD 4"/>
    <property type="match status" value="1"/>
</dbReference>
<gene>
    <name evidence="7" type="ORF">prwr041_14590</name>
</gene>
<sequence length="244" mass="27155">MEVQDFERKIKEQEYGREFAFSAAFPALMRKVYLWMTFALAISGMVAYGVATSPNLLRVIYTNKLVFWGIMIAELVLVWKISNSVWKPNRSLASTTLMFTLFAALNGATLSYIFVAFAPAAIIKTFFVTAGTFGVTACFGYFTKKDLTSLGSLFFMGLIGLIIASVVNMFIMSSTMDLIISYVGVVLFVGLTAWDSQRIKHQLAMAQDMSEGSQKIALSGALSLYLDFINLFIYLLRIFGGRNN</sequence>
<accession>A0ABM7NYG6</accession>